<keyword evidence="3" id="KW-1185">Reference proteome</keyword>
<dbReference type="STRING" id="376733.SAMN04487972_102174"/>
<evidence type="ECO:0000313" key="3">
    <source>
        <dbReference type="Proteomes" id="UP000029846"/>
    </source>
</evidence>
<reference evidence="1 3" key="2">
    <citation type="submission" date="2014-10" db="EMBL/GenBank/DDBJ databases">
        <title>Paracoccus sanguinis sp. nov., isolated from clinical specimens of New York State patients.</title>
        <authorList>
            <person name="Mingle L.A."/>
            <person name="Cole J.A."/>
            <person name="Lapierre P."/>
            <person name="Musser K.A."/>
        </authorList>
    </citation>
    <scope>NUCLEOTIDE SEQUENCE [LARGE SCALE GENOMIC DNA]</scope>
    <source>
        <strain evidence="1 3">JCM 14014</strain>
    </source>
</reference>
<name>A0A099F956_9RHOB</name>
<reference evidence="2 4" key="3">
    <citation type="submission" date="2016-10" db="EMBL/GenBank/DDBJ databases">
        <authorList>
            <person name="de Groot N.N."/>
        </authorList>
    </citation>
    <scope>NUCLEOTIDE SEQUENCE [LARGE SCALE GENOMIC DNA]</scope>
    <source>
        <strain evidence="2 4">CGMCC 1.6117</strain>
    </source>
</reference>
<evidence type="ECO:0000313" key="4">
    <source>
        <dbReference type="Proteomes" id="UP000182312"/>
    </source>
</evidence>
<dbReference type="EMBL" id="FOJO01000002">
    <property type="protein sequence ID" value="SFA41690.1"/>
    <property type="molecule type" value="Genomic_DNA"/>
</dbReference>
<dbReference type="OrthoDB" id="7726846at2"/>
<proteinExistence type="predicted"/>
<protein>
    <submittedName>
        <fullName evidence="1">Uncharacterized protein</fullName>
    </submittedName>
</protein>
<dbReference type="Proteomes" id="UP000182312">
    <property type="component" value="Unassembled WGS sequence"/>
</dbReference>
<accession>A0A099F956</accession>
<dbReference type="EMBL" id="JRKN01000001">
    <property type="protein sequence ID" value="KGJ06771.1"/>
    <property type="molecule type" value="Genomic_DNA"/>
</dbReference>
<evidence type="ECO:0000313" key="2">
    <source>
        <dbReference type="EMBL" id="SFA41690.1"/>
    </source>
</evidence>
<evidence type="ECO:0000313" key="1">
    <source>
        <dbReference type="EMBL" id="KGJ06771.1"/>
    </source>
</evidence>
<sequence>MTQLIAHYSIAEYAKFKTAFDADAEDRGNNGLSLLQLWREDDLNLWALYSVSDARAARDWLQGAAGVFNSQAGVLSTDFHFVETV</sequence>
<organism evidence="1 3">
    <name type="scientific">Paracoccus halophilus</name>
    <dbReference type="NCBI Taxonomy" id="376733"/>
    <lineage>
        <taxon>Bacteria</taxon>
        <taxon>Pseudomonadati</taxon>
        <taxon>Pseudomonadota</taxon>
        <taxon>Alphaproteobacteria</taxon>
        <taxon>Rhodobacterales</taxon>
        <taxon>Paracoccaceae</taxon>
        <taxon>Paracoccus</taxon>
    </lineage>
</organism>
<gene>
    <name evidence="1" type="ORF">IT41_00925</name>
    <name evidence="2" type="ORF">SAMN04487972_102174</name>
</gene>
<reference evidence="1 3" key="1">
    <citation type="submission" date="2014-09" db="EMBL/GenBank/DDBJ databases">
        <authorList>
            <person name="McGinnis J.M."/>
            <person name="Wolfgang W.J."/>
        </authorList>
    </citation>
    <scope>NUCLEOTIDE SEQUENCE [LARGE SCALE GENOMIC DNA]</scope>
    <source>
        <strain evidence="1 3">JCM 14014</strain>
    </source>
</reference>
<dbReference type="eggNOG" id="ENOG5033EDB">
    <property type="taxonomic scope" value="Bacteria"/>
</dbReference>
<dbReference type="Proteomes" id="UP000029846">
    <property type="component" value="Unassembled WGS sequence"/>
</dbReference>
<dbReference type="AlphaFoldDB" id="A0A099F956"/>
<dbReference type="RefSeq" id="WP_036737950.1">
    <property type="nucleotide sequence ID" value="NZ_FOJO01000002.1"/>
</dbReference>